<feature type="domain" description="Topo IA-type catalytic" evidence="12">
    <location>
        <begin position="127"/>
        <end position="554"/>
    </location>
</feature>
<comment type="function">
    <text evidence="10">Releases the supercoiling and torsional tension of DNA, which is introduced during the DNA replication and transcription, by transiently cleaving and rejoining one strand of the DNA duplex. Introduces a single-strand break via transesterification at a target site in duplex DNA. The scissile phosphodiester is attacked by the catalytic tyrosine of the enzyme, resulting in the formation of a DNA-(5'-phosphotyrosyl)-enzyme intermediate and the expulsion of a 3'-OH DNA strand. The free DNA strand then undergoes passage around the unbroken strand, thus removing DNA supercoils. Finally, in the religation step, the DNA 3'-OH attacks the covalent intermediate to expel the active-site tyrosine and restore the DNA phosphodiester backbone.</text>
</comment>
<proteinExistence type="inferred from homology"/>
<dbReference type="PANTHER" id="PTHR42785:SF1">
    <property type="entry name" value="DNA TOPOISOMERASE"/>
    <property type="match status" value="1"/>
</dbReference>
<dbReference type="NCBIfam" id="TIGR01051">
    <property type="entry name" value="topA_bact"/>
    <property type="match status" value="1"/>
</dbReference>
<dbReference type="PROSITE" id="PS52039">
    <property type="entry name" value="TOPO_IA_2"/>
    <property type="match status" value="1"/>
</dbReference>
<dbReference type="InterPro" id="IPR028612">
    <property type="entry name" value="Topoisom_1_IA"/>
</dbReference>
<dbReference type="InterPro" id="IPR013825">
    <property type="entry name" value="Topo_IA_cen_sub2"/>
</dbReference>
<dbReference type="Gene3D" id="1.10.460.10">
    <property type="entry name" value="Topoisomerase I, domain 2"/>
    <property type="match status" value="1"/>
</dbReference>
<evidence type="ECO:0000256" key="1">
    <source>
        <dbReference type="ARBA" id="ARBA00000213"/>
    </source>
</evidence>
<protein>
    <recommendedName>
        <fullName evidence="10">DNA topoisomerase 1</fullName>
        <ecNumber evidence="10">5.6.2.1</ecNumber>
    </recommendedName>
    <alternativeName>
        <fullName evidence="10">DNA topoisomerase I</fullName>
    </alternativeName>
</protein>
<dbReference type="GO" id="GO:0003677">
    <property type="term" value="F:DNA binding"/>
    <property type="evidence" value="ECO:0007669"/>
    <property type="project" value="UniProtKB-KW"/>
</dbReference>
<dbReference type="Pfam" id="PF01751">
    <property type="entry name" value="Toprim"/>
    <property type="match status" value="1"/>
</dbReference>
<evidence type="ECO:0000256" key="2">
    <source>
        <dbReference type="ARBA" id="ARBA00009446"/>
    </source>
</evidence>
<dbReference type="EC" id="5.6.2.1" evidence="10"/>
<keyword evidence="8 10" id="KW-0238">DNA-binding</keyword>
<feature type="site" description="Interaction with DNA" evidence="10">
    <location>
        <position position="137"/>
    </location>
</feature>
<comment type="subunit">
    <text evidence="10">Monomer.</text>
</comment>
<dbReference type="SMART" id="SM00437">
    <property type="entry name" value="TOP1Ac"/>
    <property type="match status" value="1"/>
</dbReference>
<dbReference type="PANTHER" id="PTHR42785">
    <property type="entry name" value="DNA TOPOISOMERASE, TYPE IA, CORE"/>
    <property type="match status" value="1"/>
</dbReference>
<dbReference type="CDD" id="cd03363">
    <property type="entry name" value="TOPRIM_TopoIA_TopoI"/>
    <property type="match status" value="1"/>
</dbReference>
<evidence type="ECO:0000259" key="12">
    <source>
        <dbReference type="PROSITE" id="PS52039"/>
    </source>
</evidence>
<dbReference type="SUPFAM" id="SSF57783">
    <property type="entry name" value="Zinc beta-ribbon"/>
    <property type="match status" value="3"/>
</dbReference>
<dbReference type="Gene3D" id="1.10.290.10">
    <property type="entry name" value="Topoisomerase I, domain 4"/>
    <property type="match status" value="1"/>
</dbReference>
<organism evidence="13">
    <name type="scientific">candidate division WOR-3 bacterium</name>
    <dbReference type="NCBI Taxonomy" id="2052148"/>
    <lineage>
        <taxon>Bacteria</taxon>
        <taxon>Bacteria division WOR-3</taxon>
    </lineage>
</organism>
<dbReference type="InterPro" id="IPR000380">
    <property type="entry name" value="Topo_IA"/>
</dbReference>
<dbReference type="PROSITE" id="PS50880">
    <property type="entry name" value="TOPRIM"/>
    <property type="match status" value="1"/>
</dbReference>
<dbReference type="SUPFAM" id="SSF56712">
    <property type="entry name" value="Prokaryotic type I DNA topoisomerase"/>
    <property type="match status" value="1"/>
</dbReference>
<comment type="catalytic activity">
    <reaction evidence="1 10">
        <text>ATP-independent breakage of single-stranded DNA, followed by passage and rejoining.</text>
        <dbReference type="EC" id="5.6.2.1"/>
    </reaction>
</comment>
<keyword evidence="5" id="KW-0862">Zinc</keyword>
<dbReference type="AlphaFoldDB" id="A0A7C3UQW0"/>
<feature type="domain" description="Toprim" evidence="11">
    <location>
        <begin position="2"/>
        <end position="112"/>
    </location>
</feature>
<dbReference type="InterPro" id="IPR013826">
    <property type="entry name" value="Topo_IA_cen_sub3"/>
</dbReference>
<dbReference type="InterPro" id="IPR003601">
    <property type="entry name" value="Topo_IA_2"/>
</dbReference>
<keyword evidence="9 10" id="KW-0413">Isomerase</keyword>
<gene>
    <name evidence="10 13" type="primary">topA</name>
    <name evidence="13" type="ORF">ENX07_02910</name>
</gene>
<dbReference type="InterPro" id="IPR003602">
    <property type="entry name" value="Topo_IA_DNA-bd_dom"/>
</dbReference>
<dbReference type="CDD" id="cd00186">
    <property type="entry name" value="TOP1Ac"/>
    <property type="match status" value="1"/>
</dbReference>
<feature type="site" description="Interaction with DNA" evidence="10">
    <location>
        <position position="146"/>
    </location>
</feature>
<dbReference type="EMBL" id="DTMQ01000017">
    <property type="protein sequence ID" value="HGE99008.1"/>
    <property type="molecule type" value="Genomic_DNA"/>
</dbReference>
<evidence type="ECO:0000256" key="9">
    <source>
        <dbReference type="ARBA" id="ARBA00023235"/>
    </source>
</evidence>
<keyword evidence="3" id="KW-0479">Metal-binding</keyword>
<dbReference type="Pfam" id="PF01131">
    <property type="entry name" value="Topoisom_bac"/>
    <property type="match status" value="1"/>
</dbReference>
<dbReference type="GO" id="GO:0006265">
    <property type="term" value="P:DNA topological change"/>
    <property type="evidence" value="ECO:0007669"/>
    <property type="project" value="UniProtKB-UniRule"/>
</dbReference>
<dbReference type="Gene3D" id="3.40.50.140">
    <property type="match status" value="1"/>
</dbReference>
<keyword evidence="4" id="KW-0863">Zinc-finger</keyword>
<feature type="site" description="Interaction with DNA" evidence="10">
    <location>
        <position position="486"/>
    </location>
</feature>
<dbReference type="InterPro" id="IPR023405">
    <property type="entry name" value="Topo_IA_core_domain"/>
</dbReference>
<feature type="region of interest" description="Interaction with DNA" evidence="10">
    <location>
        <begin position="162"/>
        <end position="167"/>
    </location>
</feature>
<dbReference type="Gene3D" id="2.70.20.10">
    <property type="entry name" value="Topoisomerase I, domain 3"/>
    <property type="match status" value="1"/>
</dbReference>
<dbReference type="InterPro" id="IPR005733">
    <property type="entry name" value="TopoI_bac-type"/>
</dbReference>
<dbReference type="GO" id="GO:0005694">
    <property type="term" value="C:chromosome"/>
    <property type="evidence" value="ECO:0007669"/>
    <property type="project" value="InterPro"/>
</dbReference>
<evidence type="ECO:0000313" key="13">
    <source>
        <dbReference type="EMBL" id="HGE99008.1"/>
    </source>
</evidence>
<dbReference type="Gene3D" id="3.30.65.10">
    <property type="entry name" value="Bacterial Topoisomerase I, domain 1"/>
    <property type="match status" value="3"/>
</dbReference>
<dbReference type="HAMAP" id="MF_00952">
    <property type="entry name" value="Topoisom_1_prok"/>
    <property type="match status" value="1"/>
</dbReference>
<reference evidence="13" key="1">
    <citation type="journal article" date="2020" name="mSystems">
        <title>Genome- and Community-Level Interaction Insights into Carbon Utilization and Element Cycling Functions of Hydrothermarchaeota in Hydrothermal Sediment.</title>
        <authorList>
            <person name="Zhou Z."/>
            <person name="Liu Y."/>
            <person name="Xu W."/>
            <person name="Pan J."/>
            <person name="Luo Z.H."/>
            <person name="Li M."/>
        </authorList>
    </citation>
    <scope>NUCLEOTIDE SEQUENCE [LARGE SCALE GENOMIC DNA]</scope>
    <source>
        <strain evidence="13">SpSt-906</strain>
    </source>
</reference>
<feature type="site" description="Interaction with DNA" evidence="10">
    <location>
        <position position="141"/>
    </location>
</feature>
<evidence type="ECO:0000256" key="8">
    <source>
        <dbReference type="ARBA" id="ARBA00023125"/>
    </source>
</evidence>
<dbReference type="Pfam" id="PF01396">
    <property type="entry name" value="Zn_ribbon_Top1"/>
    <property type="match status" value="3"/>
</dbReference>
<feature type="active site" description="O-(5'-phospho-DNA)-tyrosine intermediate" evidence="10">
    <location>
        <position position="297"/>
    </location>
</feature>
<dbReference type="InterPro" id="IPR013824">
    <property type="entry name" value="Topo_IA_cen_sub1"/>
</dbReference>
<evidence type="ECO:0000256" key="5">
    <source>
        <dbReference type="ARBA" id="ARBA00022833"/>
    </source>
</evidence>
<evidence type="ECO:0000256" key="4">
    <source>
        <dbReference type="ARBA" id="ARBA00022771"/>
    </source>
</evidence>
<evidence type="ECO:0000256" key="3">
    <source>
        <dbReference type="ARBA" id="ARBA00022723"/>
    </source>
</evidence>
<dbReference type="InterPro" id="IPR006171">
    <property type="entry name" value="TOPRIM_dom"/>
</dbReference>
<feature type="site" description="Interaction with DNA" evidence="10">
    <location>
        <position position="138"/>
    </location>
</feature>
<keyword evidence="7 10" id="KW-0799">Topoisomerase</keyword>
<keyword evidence="6" id="KW-0460">Magnesium</keyword>
<evidence type="ECO:0000259" key="11">
    <source>
        <dbReference type="PROSITE" id="PS50880"/>
    </source>
</evidence>
<dbReference type="GO" id="GO:0003917">
    <property type="term" value="F:DNA topoisomerase type I (single strand cut, ATP-independent) activity"/>
    <property type="evidence" value="ECO:0007669"/>
    <property type="project" value="UniProtKB-UniRule"/>
</dbReference>
<dbReference type="InterPro" id="IPR013498">
    <property type="entry name" value="Topo_IA_Znf"/>
</dbReference>
<dbReference type="GO" id="GO:0008270">
    <property type="term" value="F:zinc ion binding"/>
    <property type="evidence" value="ECO:0007669"/>
    <property type="project" value="UniProtKB-KW"/>
</dbReference>
<dbReference type="SMART" id="SM00436">
    <property type="entry name" value="TOP1Bc"/>
    <property type="match status" value="1"/>
</dbReference>
<feature type="site" description="Interaction with DNA" evidence="10">
    <location>
        <position position="32"/>
    </location>
</feature>
<dbReference type="SMART" id="SM00493">
    <property type="entry name" value="TOPRIM"/>
    <property type="match status" value="1"/>
</dbReference>
<dbReference type="InterPro" id="IPR034149">
    <property type="entry name" value="TOPRIM_TopoI"/>
</dbReference>
<comment type="caution">
    <text evidence="13">The sequence shown here is derived from an EMBL/GenBank/DDBJ whole genome shotgun (WGS) entry which is preliminary data.</text>
</comment>
<name>A0A7C3UQW0_UNCW3</name>
<evidence type="ECO:0000256" key="7">
    <source>
        <dbReference type="ARBA" id="ARBA00023029"/>
    </source>
</evidence>
<dbReference type="PRINTS" id="PR00417">
    <property type="entry name" value="PRTPISMRASEI"/>
</dbReference>
<evidence type="ECO:0000256" key="10">
    <source>
        <dbReference type="HAMAP-Rule" id="MF_00952"/>
    </source>
</evidence>
<accession>A0A7C3UQW0</accession>
<feature type="site" description="Interaction with DNA" evidence="10">
    <location>
        <position position="299"/>
    </location>
</feature>
<feature type="site" description="Interaction with DNA" evidence="10">
    <location>
        <position position="153"/>
    </location>
</feature>
<evidence type="ECO:0000256" key="6">
    <source>
        <dbReference type="ARBA" id="ARBA00022842"/>
    </source>
</evidence>
<comment type="similarity">
    <text evidence="2 10">Belongs to the type IA topoisomerase family.</text>
</comment>
<dbReference type="InterPro" id="IPR013497">
    <property type="entry name" value="Topo_IA_cen"/>
</dbReference>
<sequence length="691" mass="80911">MKEILIVESPTKAKTISKILRGGMKVLSTKGHIKDLPKTKLGVKIENNFEPTYIIIKGKGKIVREIKREAKKAEMIYLGCDPDREGEAIAFHIAEEIDGDKEIKRVLFYEITKEGIKRALENPGTIDLNKVNSHKARRVLDRLVGYLVSPILWRIFRNRSLSAGRVQTVALRLIVEREKEIETFVPERYFVLTAIFAKKNGEKIKFCLEHRKEGERIRNEDEAKRLKETLQELKEINISKIFTEIKNKSPLPPFITASLQQEAARKLLFPSKKTMFLAQRLFEGIDLKEERTGLITYPRTDSKRVAEEFIQKEREFIRHFFGEEYLPERVRHYKDRRDTQGAHEAIRPTDLEKRPELIKDYLDADSYKLYDLIFRRAVASQMADSRYEERRIEIALPQLEDYLLVANGRKRIFDGFEKILPSEEREVILPELKEGEKVNLVEVLLEERATQPPPRYTEASLIKKLEVNGIGRPSTYAVIISTLFERKYVEKKNGKLYPTELGRKAEEILVNNFSSIFEINFTRKMEEELDLIEEKSKEWQEVVREFYLPFVNELKKSEENIPKMREDLREELPEKCPICGRNLVYQWGRFGKFIACSGYPECQFVKKEEKEFLEERCPNCGRQLVKRIGKKGEFIACSGYPECKFIKKEELKLLPEKCPNCGKNLVERRGRFGKFIACSGYPECQFKKRKK</sequence>